<dbReference type="NCBIfam" id="TIGR00256">
    <property type="entry name" value="D-aminoacyl-tRNA deacylase"/>
    <property type="match status" value="1"/>
</dbReference>
<dbReference type="Gene3D" id="3.50.80.10">
    <property type="entry name" value="D-tyrosyl-tRNA(Tyr) deacylase"/>
    <property type="match status" value="1"/>
</dbReference>
<dbReference type="EC" id="3.1.1.96" evidence="2"/>
<organism evidence="3 4">
    <name type="scientific">Geothrix rubra</name>
    <dbReference type="NCBI Taxonomy" id="2927977"/>
    <lineage>
        <taxon>Bacteria</taxon>
        <taxon>Pseudomonadati</taxon>
        <taxon>Acidobacteriota</taxon>
        <taxon>Holophagae</taxon>
        <taxon>Holophagales</taxon>
        <taxon>Holophagaceae</taxon>
        <taxon>Geothrix</taxon>
    </lineage>
</organism>
<dbReference type="PANTHER" id="PTHR10472">
    <property type="entry name" value="D-TYROSYL-TRNA TYR DEACYLASE"/>
    <property type="match status" value="1"/>
</dbReference>
<dbReference type="InterPro" id="IPR003732">
    <property type="entry name" value="Daa-tRNA_deacyls_DTD"/>
</dbReference>
<keyword evidence="2" id="KW-0694">RNA-binding</keyword>
<dbReference type="Proteomes" id="UP001165089">
    <property type="component" value="Unassembled WGS sequence"/>
</dbReference>
<dbReference type="SUPFAM" id="SSF69500">
    <property type="entry name" value="DTD-like"/>
    <property type="match status" value="1"/>
</dbReference>
<comment type="function">
    <text evidence="2">An aminoacyl-tRNA editing enzyme that deacylates mischarged D-aminoacyl-tRNAs. Also deacylates mischarged glycyl-tRNA(Ala), protecting cells against glycine mischarging by AlaRS. Acts via tRNA-based rather than protein-based catalysis; rejects L-amino acids rather than detecting D-amino acids in the active site. By recycling D-aminoacyl-tRNA to D-amino acids and free tRNA molecules, this enzyme counteracts the toxicity associated with the formation of D-aminoacyl-tRNA entities in vivo and helps enforce protein L-homochirality.</text>
</comment>
<comment type="subunit">
    <text evidence="2">Homodimer.</text>
</comment>
<comment type="similarity">
    <text evidence="1 2">Belongs to the DTD family.</text>
</comment>
<comment type="subcellular location">
    <subcellularLocation>
        <location evidence="2">Cytoplasm</location>
    </subcellularLocation>
</comment>
<comment type="catalytic activity">
    <reaction evidence="2">
        <text>glycyl-tRNA(Ala) + H2O = tRNA(Ala) + glycine + H(+)</text>
        <dbReference type="Rhea" id="RHEA:53744"/>
        <dbReference type="Rhea" id="RHEA-COMP:9657"/>
        <dbReference type="Rhea" id="RHEA-COMP:13640"/>
        <dbReference type="ChEBI" id="CHEBI:15377"/>
        <dbReference type="ChEBI" id="CHEBI:15378"/>
        <dbReference type="ChEBI" id="CHEBI:57305"/>
        <dbReference type="ChEBI" id="CHEBI:78442"/>
        <dbReference type="ChEBI" id="CHEBI:78522"/>
    </reaction>
</comment>
<name>A0ABQ5Q6H1_9BACT</name>
<comment type="caution">
    <text evidence="3">The sequence shown here is derived from an EMBL/GenBank/DDBJ whole genome shotgun (WGS) entry which is preliminary data.</text>
</comment>
<comment type="domain">
    <text evidence="2">A Gly-cisPro motif from one monomer fits into the active site of the other monomer to allow specific chiral rejection of L-amino acids.</text>
</comment>
<keyword evidence="4" id="KW-1185">Reference proteome</keyword>
<dbReference type="EMBL" id="BSDD01000003">
    <property type="protein sequence ID" value="GLH70287.1"/>
    <property type="molecule type" value="Genomic_DNA"/>
</dbReference>
<evidence type="ECO:0000256" key="1">
    <source>
        <dbReference type="ARBA" id="ARBA00009673"/>
    </source>
</evidence>
<comment type="catalytic activity">
    <reaction evidence="2">
        <text>a D-aminoacyl-tRNA + H2O = a tRNA + a D-alpha-amino acid + H(+)</text>
        <dbReference type="Rhea" id="RHEA:13953"/>
        <dbReference type="Rhea" id="RHEA-COMP:10123"/>
        <dbReference type="Rhea" id="RHEA-COMP:10124"/>
        <dbReference type="ChEBI" id="CHEBI:15377"/>
        <dbReference type="ChEBI" id="CHEBI:15378"/>
        <dbReference type="ChEBI" id="CHEBI:59871"/>
        <dbReference type="ChEBI" id="CHEBI:78442"/>
        <dbReference type="ChEBI" id="CHEBI:79333"/>
        <dbReference type="EC" id="3.1.1.96"/>
    </reaction>
</comment>
<keyword evidence="2" id="KW-0378">Hydrolase</keyword>
<dbReference type="Pfam" id="PF02580">
    <property type="entry name" value="Tyr_Deacylase"/>
    <property type="match status" value="1"/>
</dbReference>
<dbReference type="EC" id="3.1.1.-" evidence="2"/>
<gene>
    <name evidence="2 3" type="primary">dtd</name>
    <name evidence="3" type="ORF">GETHPA_18200</name>
</gene>
<feature type="short sequence motif" description="Gly-cisPro motif, important for rejection of L-amino acids" evidence="2">
    <location>
        <begin position="136"/>
        <end position="137"/>
    </location>
</feature>
<protein>
    <recommendedName>
        <fullName evidence="2">D-aminoacyl-tRNA deacylase</fullName>
        <shortName evidence="2">DTD</shortName>
        <ecNumber evidence="2">3.1.1.96</ecNumber>
    </recommendedName>
    <alternativeName>
        <fullName evidence="2">Gly-tRNA(Ala) deacylase</fullName>
        <ecNumber evidence="2">3.1.1.-</ecNumber>
    </alternativeName>
</protein>
<keyword evidence="2" id="KW-0820">tRNA-binding</keyword>
<evidence type="ECO:0000313" key="3">
    <source>
        <dbReference type="EMBL" id="GLH70287.1"/>
    </source>
</evidence>
<reference evidence="3 4" key="1">
    <citation type="journal article" date="2023" name="Antonie Van Leeuwenhoek">
        <title>Mesoterricola silvestris gen. nov., sp. nov., Mesoterricola sediminis sp. nov., Geothrix oryzae sp. nov., Geothrix edaphica sp. nov., Geothrix rubra sp. nov., and Geothrix limicola sp. nov., six novel members of Acidobacteriota isolated from soils.</title>
        <authorList>
            <person name="Itoh H."/>
            <person name="Sugisawa Y."/>
            <person name="Mise K."/>
            <person name="Xu Z."/>
            <person name="Kuniyasu M."/>
            <person name="Ushijima N."/>
            <person name="Kawano K."/>
            <person name="Kobayashi E."/>
            <person name="Shiratori Y."/>
            <person name="Masuda Y."/>
            <person name="Senoo K."/>
        </authorList>
    </citation>
    <scope>NUCLEOTIDE SEQUENCE [LARGE SCALE GENOMIC DNA]</scope>
    <source>
        <strain evidence="3 4">Red803</strain>
    </source>
</reference>
<evidence type="ECO:0000313" key="4">
    <source>
        <dbReference type="Proteomes" id="UP001165089"/>
    </source>
</evidence>
<dbReference type="InterPro" id="IPR023509">
    <property type="entry name" value="DTD-like_sf"/>
</dbReference>
<keyword evidence="2" id="KW-0963">Cytoplasm</keyword>
<accession>A0ABQ5Q6H1</accession>
<dbReference type="PANTHER" id="PTHR10472:SF5">
    <property type="entry name" value="D-AMINOACYL-TRNA DEACYLASE 1"/>
    <property type="match status" value="1"/>
</dbReference>
<evidence type="ECO:0000256" key="2">
    <source>
        <dbReference type="HAMAP-Rule" id="MF_00518"/>
    </source>
</evidence>
<dbReference type="RefSeq" id="WP_285724872.1">
    <property type="nucleotide sequence ID" value="NZ_BSDD01000003.1"/>
</dbReference>
<sequence>MKAVIQRVQRASVRAGELEAAIGPGLLVLTGQEVGDTAEACAWAAAKIASLRIFEDADGKMNLGLAEVGGEILVVSQFTLAGSLAKGRRPSFDRAMAPAAARVLFHTFLEQLKAEYPRVKSGFFQEHMEVELINDGPVTFILER</sequence>
<proteinExistence type="inferred from homology"/>
<dbReference type="HAMAP" id="MF_00518">
    <property type="entry name" value="Deacylase_Dtd"/>
    <property type="match status" value="1"/>
</dbReference>